<dbReference type="Proteomes" id="UP000028525">
    <property type="component" value="Unassembled WGS sequence"/>
</dbReference>
<dbReference type="EMBL" id="JPME01000042">
    <property type="protein sequence ID" value="KEZ86670.1"/>
    <property type="molecule type" value="Genomic_DNA"/>
</dbReference>
<evidence type="ECO:0000313" key="2">
    <source>
        <dbReference type="Proteomes" id="UP000028525"/>
    </source>
</evidence>
<proteinExistence type="predicted"/>
<dbReference type="AlphaFoldDB" id="A0A084JCI6"/>
<organism evidence="1 2">
    <name type="scientific">Lacrimispora celerecrescens</name>
    <dbReference type="NCBI Taxonomy" id="29354"/>
    <lineage>
        <taxon>Bacteria</taxon>
        <taxon>Bacillati</taxon>
        <taxon>Bacillota</taxon>
        <taxon>Clostridia</taxon>
        <taxon>Lachnospirales</taxon>
        <taxon>Lachnospiraceae</taxon>
        <taxon>Lacrimispora</taxon>
    </lineage>
</organism>
<protein>
    <submittedName>
        <fullName evidence="1">Uncharacterized protein</fullName>
    </submittedName>
</protein>
<name>A0A084JCI6_9FIRM</name>
<dbReference type="STRING" id="29354.IO98_22590"/>
<reference evidence="1 2" key="1">
    <citation type="submission" date="2014-07" db="EMBL/GenBank/DDBJ databases">
        <title>Draft genome of Clostridium celerecrescens 152B isolated from sediments associated with methane hydrate from Krishna Godavari basin.</title>
        <authorList>
            <person name="Honkalas V.S."/>
            <person name="Dabir A.P."/>
            <person name="Arora P."/>
            <person name="Dhakephalkar P.K."/>
        </authorList>
    </citation>
    <scope>NUCLEOTIDE SEQUENCE [LARGE SCALE GENOMIC DNA]</scope>
    <source>
        <strain evidence="1 2">152B</strain>
    </source>
</reference>
<accession>A0A084JCI6</accession>
<keyword evidence="2" id="KW-1185">Reference proteome</keyword>
<comment type="caution">
    <text evidence="1">The sequence shown here is derived from an EMBL/GenBank/DDBJ whole genome shotgun (WGS) entry which is preliminary data.</text>
</comment>
<sequence length="62" mass="6965">MLVLLVHRAKKPVRPQIDVLQAFNLILSALYLMGKTGIRNKGKTYGLPDPIPVFHIKLPYAP</sequence>
<evidence type="ECO:0000313" key="1">
    <source>
        <dbReference type="EMBL" id="KEZ86670.1"/>
    </source>
</evidence>
<gene>
    <name evidence="1" type="ORF">IO98_22590</name>
</gene>